<dbReference type="InterPro" id="IPR008962">
    <property type="entry name" value="PapD-like_sf"/>
</dbReference>
<dbReference type="GO" id="GO:0005789">
    <property type="term" value="C:endoplasmic reticulum membrane"/>
    <property type="evidence" value="ECO:0007669"/>
    <property type="project" value="InterPro"/>
</dbReference>
<dbReference type="SUPFAM" id="SSF49354">
    <property type="entry name" value="PapD-like"/>
    <property type="match status" value="1"/>
</dbReference>
<evidence type="ECO:0000313" key="8">
    <source>
        <dbReference type="Proteomes" id="UP000076502"/>
    </source>
</evidence>
<keyword evidence="8" id="KW-1185">Reference proteome</keyword>
<dbReference type="InterPro" id="IPR016763">
    <property type="entry name" value="VAP"/>
</dbReference>
<accession>A0A154PJT6</accession>
<dbReference type="Pfam" id="PF00635">
    <property type="entry name" value="Motile_Sperm"/>
    <property type="match status" value="1"/>
</dbReference>
<dbReference type="EMBL" id="KQ434938">
    <property type="protein sequence ID" value="KZC12057.1"/>
    <property type="molecule type" value="Genomic_DNA"/>
</dbReference>
<dbReference type="PANTHER" id="PTHR10809">
    <property type="entry name" value="VESICLE-ASSOCIATED MEMBRANE PROTEIN-ASSOCIATED PROTEIN"/>
    <property type="match status" value="1"/>
</dbReference>
<keyword evidence="4" id="KW-1133">Transmembrane helix</keyword>
<protein>
    <submittedName>
        <fullName evidence="7">Vesicle-associated membrane protein-associated protein A</fullName>
    </submittedName>
</protein>
<dbReference type="GO" id="GO:0033149">
    <property type="term" value="F:FFAT motif binding"/>
    <property type="evidence" value="ECO:0007669"/>
    <property type="project" value="TreeGrafter"/>
</dbReference>
<name>A0A154PJT6_DUFNO</name>
<feature type="domain" description="MSP" evidence="6">
    <location>
        <begin position="7"/>
        <end position="126"/>
    </location>
</feature>
<dbReference type="InterPro" id="IPR013783">
    <property type="entry name" value="Ig-like_fold"/>
</dbReference>
<evidence type="ECO:0000256" key="1">
    <source>
        <dbReference type="ARBA" id="ARBA00004211"/>
    </source>
</evidence>
<dbReference type="PROSITE" id="PS50202">
    <property type="entry name" value="MSP"/>
    <property type="match status" value="1"/>
</dbReference>
<dbReference type="OMA" id="TQRMAFK"/>
<evidence type="ECO:0000256" key="2">
    <source>
        <dbReference type="ARBA" id="ARBA00008932"/>
    </source>
</evidence>
<dbReference type="Proteomes" id="UP000076502">
    <property type="component" value="Unassembled WGS sequence"/>
</dbReference>
<dbReference type="PIRSF" id="PIRSF019693">
    <property type="entry name" value="VAMP-associated"/>
    <property type="match status" value="1"/>
</dbReference>
<dbReference type="GO" id="GO:0061817">
    <property type="term" value="P:endoplasmic reticulum-plasma membrane tethering"/>
    <property type="evidence" value="ECO:0007669"/>
    <property type="project" value="TreeGrafter"/>
</dbReference>
<evidence type="ECO:0000313" key="7">
    <source>
        <dbReference type="EMBL" id="KZC12057.1"/>
    </source>
</evidence>
<dbReference type="GO" id="GO:0090158">
    <property type="term" value="P:endoplasmic reticulum membrane organization"/>
    <property type="evidence" value="ECO:0007669"/>
    <property type="project" value="TreeGrafter"/>
</dbReference>
<comment type="subcellular location">
    <subcellularLocation>
        <location evidence="1">Membrane</location>
        <topology evidence="1">Single-pass type IV membrane protein</topology>
    </subcellularLocation>
</comment>
<dbReference type="Gene3D" id="2.60.40.10">
    <property type="entry name" value="Immunoglobulins"/>
    <property type="match status" value="1"/>
</dbReference>
<evidence type="ECO:0000256" key="4">
    <source>
        <dbReference type="ARBA" id="ARBA00022989"/>
    </source>
</evidence>
<dbReference type="OrthoDB" id="264603at2759"/>
<dbReference type="PANTHER" id="PTHR10809:SF6">
    <property type="entry name" value="AT11025P-RELATED"/>
    <property type="match status" value="1"/>
</dbReference>
<gene>
    <name evidence="7" type="ORF">WN55_03138</name>
</gene>
<evidence type="ECO:0000259" key="6">
    <source>
        <dbReference type="PROSITE" id="PS50202"/>
    </source>
</evidence>
<keyword evidence="3" id="KW-0812">Transmembrane</keyword>
<keyword evidence="5" id="KW-0472">Membrane</keyword>
<dbReference type="GO" id="GO:0005886">
    <property type="term" value="C:plasma membrane"/>
    <property type="evidence" value="ECO:0007669"/>
    <property type="project" value="TreeGrafter"/>
</dbReference>
<evidence type="ECO:0000256" key="5">
    <source>
        <dbReference type="ARBA" id="ARBA00023136"/>
    </source>
</evidence>
<dbReference type="InterPro" id="IPR000535">
    <property type="entry name" value="MSP_dom"/>
</dbReference>
<dbReference type="STRING" id="178035.A0A154PJT6"/>
<comment type="similarity">
    <text evidence="2">Belongs to the VAMP-associated protein (VAP) (TC 9.B.17) family.</text>
</comment>
<evidence type="ECO:0000256" key="3">
    <source>
        <dbReference type="ARBA" id="ARBA00022692"/>
    </source>
</evidence>
<proteinExistence type="inferred from homology"/>
<organism evidence="7 8">
    <name type="scientific">Dufourea novaeangliae</name>
    <name type="common">Sweat bee</name>
    <dbReference type="NCBI Taxonomy" id="178035"/>
    <lineage>
        <taxon>Eukaryota</taxon>
        <taxon>Metazoa</taxon>
        <taxon>Ecdysozoa</taxon>
        <taxon>Arthropoda</taxon>
        <taxon>Hexapoda</taxon>
        <taxon>Insecta</taxon>
        <taxon>Pterygota</taxon>
        <taxon>Neoptera</taxon>
        <taxon>Endopterygota</taxon>
        <taxon>Hymenoptera</taxon>
        <taxon>Apocrita</taxon>
        <taxon>Aculeata</taxon>
        <taxon>Apoidea</taxon>
        <taxon>Anthophila</taxon>
        <taxon>Halictidae</taxon>
        <taxon>Rophitinae</taxon>
        <taxon>Dufourea</taxon>
    </lineage>
</organism>
<reference evidence="7 8" key="1">
    <citation type="submission" date="2015-07" db="EMBL/GenBank/DDBJ databases">
        <title>The genome of Dufourea novaeangliae.</title>
        <authorList>
            <person name="Pan H."/>
            <person name="Kapheim K."/>
        </authorList>
    </citation>
    <scope>NUCLEOTIDE SEQUENCE [LARGE SCALE GENOMIC DNA]</scope>
    <source>
        <strain evidence="7">0120121106</strain>
        <tissue evidence="7">Whole body</tissue>
    </source>
</reference>
<sequence>MVKAQQLLIIKPEHELRFMGPFTGEAVTSYMTITNPTNNKIFFKIKTTAPKRYCVRPNAGCVLPKATSQIAVTLQSFDFDPTEKNKHKFMVQAIIAPNDDDEDYSDLWKDLKPEQVMESKLKCVFKDPEPKADVPEVNLLRLTEEKLFKAAEQFSQLRAEESILRQENLQLREDLLKLQNTAMGNDAPLAAARDLTSQSSNQLPRNATNIIVAMAMVIVGYLLGKLI</sequence>
<dbReference type="AlphaFoldDB" id="A0A154PJT6"/>